<protein>
    <submittedName>
        <fullName evidence="5">Phosphocarrier protein HPr</fullName>
    </submittedName>
</protein>
<dbReference type="Gene3D" id="3.30.1340.10">
    <property type="entry name" value="HPr-like"/>
    <property type="match status" value="1"/>
</dbReference>
<comment type="caution">
    <text evidence="5">The sequence shown here is derived from an EMBL/GenBank/DDBJ whole genome shotgun (WGS) entry which is preliminary data.</text>
</comment>
<evidence type="ECO:0000256" key="1">
    <source>
        <dbReference type="ARBA" id="ARBA00004496"/>
    </source>
</evidence>
<evidence type="ECO:0000313" key="6">
    <source>
        <dbReference type="Proteomes" id="UP000321569"/>
    </source>
</evidence>
<dbReference type="AlphaFoldDB" id="A0A512PMK1"/>
<keyword evidence="2" id="KW-0963">Cytoplasm</keyword>
<dbReference type="STRING" id="1423795.FD12_GL000915"/>
<evidence type="ECO:0000313" key="5">
    <source>
        <dbReference type="EMBL" id="GEP72424.1"/>
    </source>
</evidence>
<dbReference type="PRINTS" id="PR00107">
    <property type="entry name" value="PHOSPHOCPHPR"/>
</dbReference>
<accession>A0A512PMK1</accession>
<reference evidence="5 6" key="1">
    <citation type="submission" date="2019-07" db="EMBL/GenBank/DDBJ databases">
        <title>Whole genome shotgun sequence of Lactobacillus rapi NBRC 109618.</title>
        <authorList>
            <person name="Hosoyama A."/>
            <person name="Uohara A."/>
            <person name="Ohji S."/>
            <person name="Ichikawa N."/>
        </authorList>
    </citation>
    <scope>NUCLEOTIDE SEQUENCE [LARGE SCALE GENOMIC DNA]</scope>
    <source>
        <strain evidence="5 6">NBRC 109618</strain>
    </source>
</reference>
<dbReference type="InterPro" id="IPR050399">
    <property type="entry name" value="HPr"/>
</dbReference>
<dbReference type="PANTHER" id="PTHR33705:SF2">
    <property type="entry name" value="PHOSPHOCARRIER PROTEIN NPR"/>
    <property type="match status" value="1"/>
</dbReference>
<comment type="subcellular location">
    <subcellularLocation>
        <location evidence="1">Cytoplasm</location>
    </subcellularLocation>
</comment>
<gene>
    <name evidence="5" type="primary">ptsH</name>
    <name evidence="5" type="ORF">LRA02_12920</name>
</gene>
<evidence type="ECO:0000256" key="2">
    <source>
        <dbReference type="ARBA" id="ARBA00022490"/>
    </source>
</evidence>
<dbReference type="PANTHER" id="PTHR33705">
    <property type="entry name" value="PHOSPHOCARRIER PROTEIN HPR"/>
    <property type="match status" value="1"/>
</dbReference>
<proteinExistence type="predicted"/>
<dbReference type="Pfam" id="PF00381">
    <property type="entry name" value="PTS-HPr"/>
    <property type="match status" value="1"/>
</dbReference>
<feature type="domain" description="HPr" evidence="4">
    <location>
        <begin position="1"/>
        <end position="89"/>
    </location>
</feature>
<sequence length="96" mass="10835">MLEKEYRVNAETGIMARPATQLVMVANEYQAKITVFYRQQRADLKSIMGVMSLGIPNGSDIRIQVEGEDEVEAMNGIDEQLKTEGLVEDVDMRREA</sequence>
<dbReference type="OrthoDB" id="9809047at2"/>
<evidence type="ECO:0000259" key="4">
    <source>
        <dbReference type="PROSITE" id="PS51350"/>
    </source>
</evidence>
<dbReference type="InterPro" id="IPR000032">
    <property type="entry name" value="HPr-like"/>
</dbReference>
<dbReference type="GO" id="GO:0009401">
    <property type="term" value="P:phosphoenolpyruvate-dependent sugar phosphotransferase system"/>
    <property type="evidence" value="ECO:0007669"/>
    <property type="project" value="UniProtKB-KW"/>
</dbReference>
<dbReference type="Proteomes" id="UP000321569">
    <property type="component" value="Unassembled WGS sequence"/>
</dbReference>
<organism evidence="5 6">
    <name type="scientific">Lentilactobacillus rapi</name>
    <dbReference type="NCBI Taxonomy" id="481723"/>
    <lineage>
        <taxon>Bacteria</taxon>
        <taxon>Bacillati</taxon>
        <taxon>Bacillota</taxon>
        <taxon>Bacilli</taxon>
        <taxon>Lactobacillales</taxon>
        <taxon>Lactobacillaceae</taxon>
        <taxon>Lentilactobacillus</taxon>
    </lineage>
</organism>
<evidence type="ECO:0000256" key="3">
    <source>
        <dbReference type="ARBA" id="ARBA00022683"/>
    </source>
</evidence>
<dbReference type="PROSITE" id="PS51350">
    <property type="entry name" value="PTS_HPR_DOM"/>
    <property type="match status" value="1"/>
</dbReference>
<dbReference type="SUPFAM" id="SSF55594">
    <property type="entry name" value="HPr-like"/>
    <property type="match status" value="1"/>
</dbReference>
<dbReference type="EMBL" id="BKAM01000017">
    <property type="protein sequence ID" value="GEP72424.1"/>
    <property type="molecule type" value="Genomic_DNA"/>
</dbReference>
<name>A0A512PMK1_9LACO</name>
<dbReference type="InterPro" id="IPR035895">
    <property type="entry name" value="HPr-like_sf"/>
</dbReference>
<keyword evidence="3" id="KW-0598">Phosphotransferase system</keyword>
<dbReference type="RefSeq" id="WP_054747561.1">
    <property type="nucleotide sequence ID" value="NZ_BKAM01000017.1"/>
</dbReference>
<dbReference type="GO" id="GO:0005737">
    <property type="term" value="C:cytoplasm"/>
    <property type="evidence" value="ECO:0007669"/>
    <property type="project" value="UniProtKB-SubCell"/>
</dbReference>
<dbReference type="CDD" id="cd00367">
    <property type="entry name" value="PTS-HPr_like"/>
    <property type="match status" value="1"/>
</dbReference>
<dbReference type="NCBIfam" id="TIGR01003">
    <property type="entry name" value="PTS_HPr_family"/>
    <property type="match status" value="1"/>
</dbReference>